<dbReference type="Gene3D" id="3.30.1490.20">
    <property type="entry name" value="ATP-grasp fold, A domain"/>
    <property type="match status" value="1"/>
</dbReference>
<keyword evidence="10" id="KW-0464">Manganese</keyword>
<dbReference type="Pfam" id="PF01071">
    <property type="entry name" value="GARS_A"/>
    <property type="match status" value="1"/>
</dbReference>
<comment type="pathway">
    <text evidence="3 14">Purine metabolism; IMP biosynthesis via de novo pathway; N(1)-(5-phospho-D-ribosyl)glycinamide from 5-phospho-alpha-D-ribose 1-diphosphate: step 2/2.</text>
</comment>
<dbReference type="GO" id="GO:0009113">
    <property type="term" value="P:purine nucleobase biosynthetic process"/>
    <property type="evidence" value="ECO:0007669"/>
    <property type="project" value="InterPro"/>
</dbReference>
<dbReference type="InterPro" id="IPR037123">
    <property type="entry name" value="PRibGlycinamide_synth_C_sf"/>
</dbReference>
<evidence type="ECO:0000313" key="18">
    <source>
        <dbReference type="Proteomes" id="UP000434052"/>
    </source>
</evidence>
<dbReference type="FunFam" id="3.30.1490.20:FF:000006">
    <property type="entry name" value="phosphoribosylamine--glycine ligase, chloroplastic-like"/>
    <property type="match status" value="1"/>
</dbReference>
<dbReference type="GO" id="GO:0004637">
    <property type="term" value="F:phosphoribosylamine-glycine ligase activity"/>
    <property type="evidence" value="ECO:0007669"/>
    <property type="project" value="UniProtKB-UniRule"/>
</dbReference>
<evidence type="ECO:0000256" key="11">
    <source>
        <dbReference type="ARBA" id="ARBA00038345"/>
    </source>
</evidence>
<evidence type="ECO:0000256" key="15">
    <source>
        <dbReference type="PROSITE-ProRule" id="PRU00409"/>
    </source>
</evidence>
<comment type="cofactor">
    <cofactor evidence="1">
        <name>Mn(2+)</name>
        <dbReference type="ChEBI" id="CHEBI:29035"/>
    </cofactor>
</comment>
<comment type="cofactor">
    <cofactor evidence="2">
        <name>Mg(2+)</name>
        <dbReference type="ChEBI" id="CHEBI:18420"/>
    </cofactor>
</comment>
<dbReference type="UniPathway" id="UPA00074">
    <property type="reaction ID" value="UER00125"/>
</dbReference>
<evidence type="ECO:0000256" key="2">
    <source>
        <dbReference type="ARBA" id="ARBA00001946"/>
    </source>
</evidence>
<dbReference type="InterPro" id="IPR016185">
    <property type="entry name" value="PreATP-grasp_dom_sf"/>
</dbReference>
<dbReference type="OrthoDB" id="9807240at2"/>
<evidence type="ECO:0000256" key="7">
    <source>
        <dbReference type="ARBA" id="ARBA00022741"/>
    </source>
</evidence>
<name>A0A6P1ZKU5_9BACT</name>
<dbReference type="EMBL" id="QMIF01000002">
    <property type="protein sequence ID" value="TVM35714.1"/>
    <property type="molecule type" value="Genomic_DNA"/>
</dbReference>
<dbReference type="SUPFAM" id="SSF51246">
    <property type="entry name" value="Rudiment single hybrid motif"/>
    <property type="match status" value="1"/>
</dbReference>
<dbReference type="SUPFAM" id="SSF56059">
    <property type="entry name" value="Glutathione synthetase ATP-binding domain-like"/>
    <property type="match status" value="1"/>
</dbReference>
<proteinExistence type="inferred from homology"/>
<dbReference type="PANTHER" id="PTHR43472">
    <property type="entry name" value="PHOSPHORIBOSYLAMINE--GLYCINE LIGASE"/>
    <property type="match status" value="1"/>
</dbReference>
<dbReference type="InterPro" id="IPR020560">
    <property type="entry name" value="PRibGlycinamide_synth_C-dom"/>
</dbReference>
<dbReference type="InterPro" id="IPR000115">
    <property type="entry name" value="PRibGlycinamide_synth"/>
</dbReference>
<evidence type="ECO:0000256" key="12">
    <source>
        <dbReference type="ARBA" id="ARBA00042242"/>
    </source>
</evidence>
<keyword evidence="6" id="KW-0479">Metal-binding</keyword>
<dbReference type="InterPro" id="IPR011054">
    <property type="entry name" value="Rudment_hybrid_motif"/>
</dbReference>
<dbReference type="InterPro" id="IPR020562">
    <property type="entry name" value="PRibGlycinamide_synth_N"/>
</dbReference>
<dbReference type="Gene3D" id="3.90.600.10">
    <property type="entry name" value="Phosphoribosylglycinamide synthetase, C-terminal domain"/>
    <property type="match status" value="1"/>
</dbReference>
<dbReference type="RefSeq" id="WP_144234043.1">
    <property type="nucleotide sequence ID" value="NZ_QMIF01000002.1"/>
</dbReference>
<dbReference type="Proteomes" id="UP000434052">
    <property type="component" value="Unassembled WGS sequence"/>
</dbReference>
<evidence type="ECO:0000256" key="1">
    <source>
        <dbReference type="ARBA" id="ARBA00001936"/>
    </source>
</evidence>
<dbReference type="InterPro" id="IPR020559">
    <property type="entry name" value="PRibGlycinamide_synth_CS"/>
</dbReference>
<dbReference type="Pfam" id="PF02844">
    <property type="entry name" value="GARS_N"/>
    <property type="match status" value="1"/>
</dbReference>
<dbReference type="SMART" id="SM01210">
    <property type="entry name" value="GARS_C"/>
    <property type="match status" value="1"/>
</dbReference>
<dbReference type="Gene3D" id="3.40.50.20">
    <property type="match status" value="1"/>
</dbReference>
<evidence type="ECO:0000256" key="6">
    <source>
        <dbReference type="ARBA" id="ARBA00022723"/>
    </source>
</evidence>
<dbReference type="PANTHER" id="PTHR43472:SF1">
    <property type="entry name" value="PHOSPHORIBOSYLAMINE--GLYCINE LIGASE, CHLOROPLASTIC"/>
    <property type="match status" value="1"/>
</dbReference>
<dbReference type="NCBIfam" id="TIGR00877">
    <property type="entry name" value="purD"/>
    <property type="match status" value="1"/>
</dbReference>
<evidence type="ECO:0000259" key="16">
    <source>
        <dbReference type="PROSITE" id="PS50975"/>
    </source>
</evidence>
<accession>A0A6P1ZKU5</accession>
<sequence length="423" mass="44640">MKILIVGSGGREHALAWKLAQSPKVDDIFVAPGNGGTAGIAENVPIPDSHVPALARFAKERGVDLCVVGPEVPLVLGLANAMAKQDIPCFGPDAYAAQLEGSKSFAKLVMEHTGVPTARSATFDDYDSAKAYLDKHPIPVVIKADGLAAGKGVTVAATREEAEKALDTCMRKQSFGMAGERVVIEEALEGEEASFLALCDGKTVVPLASSQDHKAVGEGDTGPNTGGMGAYSPAPILPESELEKVCDLVARPVVEAMAASGHPFIGVLYAGLMVKDGAYKVLEYNVRFGDPECQPLLARLDSDLAELMLACVEGRLEPSMITWKPQTSCCVVMASQGYPGSYRTGMAIEGIDEAEELEGVTVFQAGTKIEAGRLVTSGGRVLGVTALGDDLKAAKERAYEAVDRIRFENSYVRRDIGDKGLAR</sequence>
<evidence type="ECO:0000256" key="9">
    <source>
        <dbReference type="ARBA" id="ARBA00022840"/>
    </source>
</evidence>
<dbReference type="SMART" id="SM01209">
    <property type="entry name" value="GARS_A"/>
    <property type="match status" value="1"/>
</dbReference>
<dbReference type="PROSITE" id="PS00184">
    <property type="entry name" value="GARS"/>
    <property type="match status" value="1"/>
</dbReference>
<dbReference type="GO" id="GO:0005524">
    <property type="term" value="F:ATP binding"/>
    <property type="evidence" value="ECO:0007669"/>
    <property type="project" value="UniProtKB-UniRule"/>
</dbReference>
<evidence type="ECO:0000256" key="5">
    <source>
        <dbReference type="ARBA" id="ARBA00022598"/>
    </source>
</evidence>
<dbReference type="FunFam" id="3.30.470.20:FF:000018">
    <property type="entry name" value="Trifunctional purine biosynthetic protein adenosine-3"/>
    <property type="match status" value="1"/>
</dbReference>
<keyword evidence="8 14" id="KW-0658">Purine biosynthesis</keyword>
<dbReference type="InterPro" id="IPR011761">
    <property type="entry name" value="ATP-grasp"/>
</dbReference>
<comment type="similarity">
    <text evidence="11 14">Belongs to the GARS family.</text>
</comment>
<dbReference type="PROSITE" id="PS50975">
    <property type="entry name" value="ATP_GRASP"/>
    <property type="match status" value="1"/>
</dbReference>
<evidence type="ECO:0000256" key="8">
    <source>
        <dbReference type="ARBA" id="ARBA00022755"/>
    </source>
</evidence>
<dbReference type="InterPro" id="IPR020561">
    <property type="entry name" value="PRibGlycinamid_synth_ATP-grasp"/>
</dbReference>
<dbReference type="HAMAP" id="MF_00138">
    <property type="entry name" value="GARS"/>
    <property type="match status" value="1"/>
</dbReference>
<evidence type="ECO:0000256" key="14">
    <source>
        <dbReference type="HAMAP-Rule" id="MF_00138"/>
    </source>
</evidence>
<dbReference type="AlphaFoldDB" id="A0A6P1ZKU5"/>
<feature type="domain" description="ATP-grasp" evidence="16">
    <location>
        <begin position="107"/>
        <end position="313"/>
    </location>
</feature>
<dbReference type="Pfam" id="PF02843">
    <property type="entry name" value="GARS_C"/>
    <property type="match status" value="1"/>
</dbReference>
<dbReference type="FunFam" id="3.90.600.10:FF:000001">
    <property type="entry name" value="Trifunctional purine biosynthetic protein adenosine-3"/>
    <property type="match status" value="1"/>
</dbReference>
<gene>
    <name evidence="14" type="primary">purD</name>
    <name evidence="17" type="ORF">DQK91_03355</name>
</gene>
<comment type="catalytic activity">
    <reaction evidence="14">
        <text>5-phospho-beta-D-ribosylamine + glycine + ATP = N(1)-(5-phospho-beta-D-ribosyl)glycinamide + ADP + phosphate + H(+)</text>
        <dbReference type="Rhea" id="RHEA:17453"/>
        <dbReference type="ChEBI" id="CHEBI:15378"/>
        <dbReference type="ChEBI" id="CHEBI:30616"/>
        <dbReference type="ChEBI" id="CHEBI:43474"/>
        <dbReference type="ChEBI" id="CHEBI:57305"/>
        <dbReference type="ChEBI" id="CHEBI:58681"/>
        <dbReference type="ChEBI" id="CHEBI:143788"/>
        <dbReference type="ChEBI" id="CHEBI:456216"/>
        <dbReference type="EC" id="6.3.4.13"/>
    </reaction>
</comment>
<keyword evidence="5 14" id="KW-0436">Ligase</keyword>
<keyword evidence="9 15" id="KW-0067">ATP-binding</keyword>
<organism evidence="17 18">
    <name type="scientific">Oceanidesulfovibrio marinus</name>
    <dbReference type="NCBI Taxonomy" id="370038"/>
    <lineage>
        <taxon>Bacteria</taxon>
        <taxon>Pseudomonadati</taxon>
        <taxon>Thermodesulfobacteriota</taxon>
        <taxon>Desulfovibrionia</taxon>
        <taxon>Desulfovibrionales</taxon>
        <taxon>Desulfovibrionaceae</taxon>
        <taxon>Oceanidesulfovibrio</taxon>
    </lineage>
</organism>
<protein>
    <recommendedName>
        <fullName evidence="4 14">Phosphoribosylamine--glycine ligase</fullName>
        <ecNumber evidence="4 14">6.3.4.13</ecNumber>
    </recommendedName>
    <alternativeName>
        <fullName evidence="14">GARS</fullName>
    </alternativeName>
    <alternativeName>
        <fullName evidence="12 14">Glycinamide ribonucleotide synthetase</fullName>
    </alternativeName>
    <alternativeName>
        <fullName evidence="13 14">Phosphoribosylglycinamide synthetase</fullName>
    </alternativeName>
</protein>
<dbReference type="InterPro" id="IPR013815">
    <property type="entry name" value="ATP_grasp_subdomain_1"/>
</dbReference>
<dbReference type="Gene3D" id="3.30.470.20">
    <property type="entry name" value="ATP-grasp fold, B domain"/>
    <property type="match status" value="1"/>
</dbReference>
<dbReference type="GO" id="GO:0006189">
    <property type="term" value="P:'de novo' IMP biosynthetic process"/>
    <property type="evidence" value="ECO:0007669"/>
    <property type="project" value="UniProtKB-UniRule"/>
</dbReference>
<comment type="caution">
    <text evidence="17">The sequence shown here is derived from an EMBL/GenBank/DDBJ whole genome shotgun (WGS) entry which is preliminary data.</text>
</comment>
<reference evidence="17 18" key="1">
    <citation type="submission" date="2018-06" db="EMBL/GenBank/DDBJ databases">
        <title>Complete genome of Desulfovibrio marinus P48SEP.</title>
        <authorList>
            <person name="Crispim J.S."/>
            <person name="Vidigal P.M.P."/>
            <person name="Silva L.C.F."/>
            <person name="Araujo L.C."/>
            <person name="Laguardia C.N."/>
            <person name="Dias R.S."/>
            <person name="Sousa M.P."/>
            <person name="Paula S.O."/>
            <person name="Silva C."/>
        </authorList>
    </citation>
    <scope>NUCLEOTIDE SEQUENCE [LARGE SCALE GENOMIC DNA]</scope>
    <source>
        <strain evidence="17 18">P48SEP</strain>
    </source>
</reference>
<dbReference type="FunFam" id="3.40.50.20:FF:000006">
    <property type="entry name" value="Phosphoribosylamine--glycine ligase, chloroplastic"/>
    <property type="match status" value="1"/>
</dbReference>
<evidence type="ECO:0000256" key="13">
    <source>
        <dbReference type="ARBA" id="ARBA00042864"/>
    </source>
</evidence>
<dbReference type="EC" id="6.3.4.13" evidence="4 14"/>
<evidence type="ECO:0000313" key="17">
    <source>
        <dbReference type="EMBL" id="TVM35714.1"/>
    </source>
</evidence>
<evidence type="ECO:0000256" key="3">
    <source>
        <dbReference type="ARBA" id="ARBA00005174"/>
    </source>
</evidence>
<evidence type="ECO:0000256" key="10">
    <source>
        <dbReference type="ARBA" id="ARBA00023211"/>
    </source>
</evidence>
<dbReference type="SUPFAM" id="SSF52440">
    <property type="entry name" value="PreATP-grasp domain"/>
    <property type="match status" value="1"/>
</dbReference>
<keyword evidence="7 15" id="KW-0547">Nucleotide-binding</keyword>
<evidence type="ECO:0000256" key="4">
    <source>
        <dbReference type="ARBA" id="ARBA00013255"/>
    </source>
</evidence>
<dbReference type="GO" id="GO:0046872">
    <property type="term" value="F:metal ion binding"/>
    <property type="evidence" value="ECO:0007669"/>
    <property type="project" value="UniProtKB-KW"/>
</dbReference>